<evidence type="ECO:0000313" key="1">
    <source>
        <dbReference type="EMBL" id="OXA47837.1"/>
    </source>
</evidence>
<name>A0A226DT17_FOLCA</name>
<reference evidence="1 2" key="1">
    <citation type="submission" date="2015-12" db="EMBL/GenBank/DDBJ databases">
        <title>The genome of Folsomia candida.</title>
        <authorList>
            <person name="Faddeeva A."/>
            <person name="Derks M.F."/>
            <person name="Anvar Y."/>
            <person name="Smit S."/>
            <person name="Van Straalen N."/>
            <person name="Roelofs D."/>
        </authorList>
    </citation>
    <scope>NUCLEOTIDE SEQUENCE [LARGE SCALE GENOMIC DNA]</scope>
    <source>
        <strain evidence="1 2">VU population</strain>
        <tissue evidence="1">Whole body</tissue>
    </source>
</reference>
<protein>
    <submittedName>
        <fullName evidence="1">Uncharacterized protein</fullName>
    </submittedName>
</protein>
<dbReference type="AlphaFoldDB" id="A0A226DT17"/>
<sequence>MTKRNLLPFVLNFIIQVSFKFPAAVGNTTPKIFGKILPQCTNHFSMFITKNLEFWADYANQYIAKRMQDASKWTIHLGPNVTHNLLYFTPNNIHNEGRCSIITIPEDDDTLKLSEALQEGNILSARIATTYLHLWREKPNQLLLSQLTRAAHIFPASSVIWLLNPLQNSFMFTVAQQLLLCPFCSQPLQRVEHFATSLRKLWTPDNKVIWVHNEIQTTPDLKYDLNKCKSYPWGNNFPDYIKSRCFKNLILFQTVAAYYNLTPALRYTRDIRILKANQIYRSSHGDVNFFRDSASIMQGGLTFDREGGQNLYHVSNKYVNINGFSEVMEWVCLFDGWTVALILGCMVFTGLVSLPWFTNEGSTLVLNFLNAVSHYARELVRQPSPLGGHYTVKLVSLSFVFILMFYENSLTSQVLAPRREIVFKDALDFIKNGYKIHQPLPEEYVEGRVTGTFLKRWSVQNLKVKKIIPKYDFNNILTMAESKYLQYGMMYIISKAITEKQGILEVSQNNGVGRIIREYLPLKKCTVVDVFSPRFYFD</sequence>
<dbReference type="Proteomes" id="UP000198287">
    <property type="component" value="Unassembled WGS sequence"/>
</dbReference>
<proteinExistence type="predicted"/>
<organism evidence="1 2">
    <name type="scientific">Folsomia candida</name>
    <name type="common">Springtail</name>
    <dbReference type="NCBI Taxonomy" id="158441"/>
    <lineage>
        <taxon>Eukaryota</taxon>
        <taxon>Metazoa</taxon>
        <taxon>Ecdysozoa</taxon>
        <taxon>Arthropoda</taxon>
        <taxon>Hexapoda</taxon>
        <taxon>Collembola</taxon>
        <taxon>Entomobryomorpha</taxon>
        <taxon>Isotomoidea</taxon>
        <taxon>Isotomidae</taxon>
        <taxon>Proisotominae</taxon>
        <taxon>Folsomia</taxon>
    </lineage>
</organism>
<comment type="caution">
    <text evidence="1">The sequence shown here is derived from an EMBL/GenBank/DDBJ whole genome shotgun (WGS) entry which is preliminary data.</text>
</comment>
<gene>
    <name evidence="1" type="ORF">Fcan01_17242</name>
</gene>
<keyword evidence="2" id="KW-1185">Reference proteome</keyword>
<accession>A0A226DT17</accession>
<dbReference type="EMBL" id="LNIX01000012">
    <property type="protein sequence ID" value="OXA47837.1"/>
    <property type="molecule type" value="Genomic_DNA"/>
</dbReference>
<evidence type="ECO:0000313" key="2">
    <source>
        <dbReference type="Proteomes" id="UP000198287"/>
    </source>
</evidence>